<sequence length="102" mass="11806">MTVYEISTPCSLELTTLYIFLNAKLTALKIKDFLQKIFMFREKSTKHKNCDHPVLYIGIRTVCYTHGKISSSPSQICTNIACRMQVGAGCFFFYALFQYYIH</sequence>
<dbReference type="EMBL" id="HBUF01171193">
    <property type="protein sequence ID" value="CAG6652393.1"/>
    <property type="molecule type" value="Transcribed_RNA"/>
</dbReference>
<reference evidence="1" key="1">
    <citation type="submission" date="2021-05" db="EMBL/GenBank/DDBJ databases">
        <authorList>
            <person name="Alioto T."/>
            <person name="Alioto T."/>
            <person name="Gomez Garrido J."/>
        </authorList>
    </citation>
    <scope>NUCLEOTIDE SEQUENCE</scope>
</reference>
<accession>A0A8D8W9V0</accession>
<dbReference type="AlphaFoldDB" id="A0A8D8W9V0"/>
<proteinExistence type="predicted"/>
<name>A0A8D8W9V0_9HEMI</name>
<protein>
    <submittedName>
        <fullName evidence="1">Uncharacterized protein</fullName>
    </submittedName>
</protein>
<organism evidence="1">
    <name type="scientific">Cacopsylla melanoneura</name>
    <dbReference type="NCBI Taxonomy" id="428564"/>
    <lineage>
        <taxon>Eukaryota</taxon>
        <taxon>Metazoa</taxon>
        <taxon>Ecdysozoa</taxon>
        <taxon>Arthropoda</taxon>
        <taxon>Hexapoda</taxon>
        <taxon>Insecta</taxon>
        <taxon>Pterygota</taxon>
        <taxon>Neoptera</taxon>
        <taxon>Paraneoptera</taxon>
        <taxon>Hemiptera</taxon>
        <taxon>Sternorrhyncha</taxon>
        <taxon>Psylloidea</taxon>
        <taxon>Psyllidae</taxon>
        <taxon>Psyllinae</taxon>
        <taxon>Cacopsylla</taxon>
    </lineage>
</organism>
<evidence type="ECO:0000313" key="1">
    <source>
        <dbReference type="EMBL" id="CAG6652393.1"/>
    </source>
</evidence>